<keyword evidence="1" id="KW-0732">Signal</keyword>
<evidence type="ECO:0000313" key="3">
    <source>
        <dbReference type="Proteomes" id="UP000266177"/>
    </source>
</evidence>
<reference evidence="2 3" key="1">
    <citation type="submission" date="2018-09" db="EMBL/GenBank/DDBJ databases">
        <title>Paenibacillus SK2017-BO5.</title>
        <authorList>
            <person name="Piskunova J.V."/>
            <person name="Dubiley S.A."/>
            <person name="Severinov K.V."/>
        </authorList>
    </citation>
    <scope>NUCLEOTIDE SEQUENCE [LARGE SCALE GENOMIC DNA]</scope>
    <source>
        <strain evidence="2 3">BO5</strain>
    </source>
</reference>
<evidence type="ECO:0000256" key="1">
    <source>
        <dbReference type="SAM" id="SignalP"/>
    </source>
</evidence>
<proteinExistence type="predicted"/>
<gene>
    <name evidence="2" type="ORF">DQX05_26565</name>
</gene>
<feature type="chain" id="PRO_5017275667" evidence="1">
    <location>
        <begin position="25"/>
        <end position="231"/>
    </location>
</feature>
<evidence type="ECO:0000313" key="2">
    <source>
        <dbReference type="EMBL" id="RJG18981.1"/>
    </source>
</evidence>
<dbReference type="AlphaFoldDB" id="A0A3A3GF65"/>
<sequence length="231" mass="26072">MKKFLSVMCVFVFVFASVLSSASASPLEYRKISVDQYKEYLREKSRNDNLAKESLDKFNELSLREQQRFIELMNNPQAQLEALEALATLENGQTKSLYNGDIIVSKSVEKFYDNKAKAAAPQLQQSNGVYQETLTLLGLPVTIFKIQVWFKYDPSNHVVHETLRSEESHWNINLGTLVDDLGSEHWVSGTLACAMGKFKVSLTIVGGAISTTHKLYIQCDDIDVGGWMETF</sequence>
<dbReference type="Proteomes" id="UP000266177">
    <property type="component" value="Unassembled WGS sequence"/>
</dbReference>
<comment type="caution">
    <text evidence="2">The sequence shown here is derived from an EMBL/GenBank/DDBJ whole genome shotgun (WGS) entry which is preliminary data.</text>
</comment>
<dbReference type="RefSeq" id="WP_119796315.1">
    <property type="nucleotide sequence ID" value="NZ_QYZD01000041.1"/>
</dbReference>
<dbReference type="EMBL" id="QYZD01000041">
    <property type="protein sequence ID" value="RJG18981.1"/>
    <property type="molecule type" value="Genomic_DNA"/>
</dbReference>
<organism evidence="2 3">
    <name type="scientific">Paenibacillus thiaminolyticus</name>
    <name type="common">Bacillus thiaminolyticus</name>
    <dbReference type="NCBI Taxonomy" id="49283"/>
    <lineage>
        <taxon>Bacteria</taxon>
        <taxon>Bacillati</taxon>
        <taxon>Bacillota</taxon>
        <taxon>Bacilli</taxon>
        <taxon>Bacillales</taxon>
        <taxon>Paenibacillaceae</taxon>
        <taxon>Paenibacillus</taxon>
    </lineage>
</organism>
<name>A0A3A3GF65_PANTH</name>
<protein>
    <submittedName>
        <fullName evidence="2">Uncharacterized protein</fullName>
    </submittedName>
</protein>
<feature type="signal peptide" evidence="1">
    <location>
        <begin position="1"/>
        <end position="24"/>
    </location>
</feature>
<accession>A0A3A3GF65</accession>